<feature type="transmembrane region" description="Helical" evidence="6">
    <location>
        <begin position="249"/>
        <end position="268"/>
    </location>
</feature>
<dbReference type="GO" id="GO:0005886">
    <property type="term" value="C:plasma membrane"/>
    <property type="evidence" value="ECO:0007669"/>
    <property type="project" value="TreeGrafter"/>
</dbReference>
<evidence type="ECO:0000256" key="1">
    <source>
        <dbReference type="ARBA" id="ARBA00004141"/>
    </source>
</evidence>
<feature type="transmembrane region" description="Helical" evidence="6">
    <location>
        <begin position="215"/>
        <end position="237"/>
    </location>
</feature>
<dbReference type="PANTHER" id="PTHR10165:SF103">
    <property type="entry name" value="PHOSPHOLIPID PHOSPHATASE HOMOLOG 1.2 HOMOLOG"/>
    <property type="match status" value="1"/>
</dbReference>
<feature type="transmembrane region" description="Helical" evidence="6">
    <location>
        <begin position="107"/>
        <end position="129"/>
    </location>
</feature>
<evidence type="ECO:0000256" key="3">
    <source>
        <dbReference type="ARBA" id="ARBA00022692"/>
    </source>
</evidence>
<comment type="caution">
    <text evidence="8">The sequence shown here is derived from an EMBL/GenBank/DDBJ whole genome shotgun (WGS) entry which is preliminary data.</text>
</comment>
<dbReference type="GO" id="GO:0046839">
    <property type="term" value="P:phospholipid dephosphorylation"/>
    <property type="evidence" value="ECO:0007669"/>
    <property type="project" value="TreeGrafter"/>
</dbReference>
<dbReference type="GO" id="GO:0007165">
    <property type="term" value="P:signal transduction"/>
    <property type="evidence" value="ECO:0007669"/>
    <property type="project" value="TreeGrafter"/>
</dbReference>
<feature type="transmembrane region" description="Helical" evidence="6">
    <location>
        <begin position="21"/>
        <end position="41"/>
    </location>
</feature>
<reference evidence="8 9" key="1">
    <citation type="submission" date="2019-06" db="EMBL/GenBank/DDBJ databases">
        <title>Genomics analysis of Aphanomyces spp. identifies a new class of oomycete effector associated with host adaptation.</title>
        <authorList>
            <person name="Gaulin E."/>
        </authorList>
    </citation>
    <scope>NUCLEOTIDE SEQUENCE [LARGE SCALE GENOMIC DNA]</scope>
    <source>
        <strain evidence="8 9">E</strain>
    </source>
</reference>
<dbReference type="Pfam" id="PF01569">
    <property type="entry name" value="PAP2"/>
    <property type="match status" value="1"/>
</dbReference>
<evidence type="ECO:0000256" key="2">
    <source>
        <dbReference type="ARBA" id="ARBA00008816"/>
    </source>
</evidence>
<organism evidence="8 9">
    <name type="scientific">Aphanomyces astaci</name>
    <name type="common">Crayfish plague agent</name>
    <dbReference type="NCBI Taxonomy" id="112090"/>
    <lineage>
        <taxon>Eukaryota</taxon>
        <taxon>Sar</taxon>
        <taxon>Stramenopiles</taxon>
        <taxon>Oomycota</taxon>
        <taxon>Saprolegniomycetes</taxon>
        <taxon>Saprolegniales</taxon>
        <taxon>Verrucalvaceae</taxon>
        <taxon>Aphanomyces</taxon>
    </lineage>
</organism>
<gene>
    <name evidence="8" type="ORF">AaE_005219</name>
</gene>
<sequence length="283" mass="31160">MMNFASDGGGPAKTVPLWKEVQWISPLISIIVWAIVAGWALRTSPSPRYYHTYNPTISALQPRETTTHPLHEDTISYPLLIGLSAAIGIVVPVVLEFTLQHSALKRHFYVTLVNLWLGVLEAVLLTIAATELIKFSVGYLRPNFAAVCQPTLVNATSYECSVASQVFEKSMLSFPSGHSSTGTAAGWYTTVRPMIYALWTIYARESRVTPRTAALCRQLLFLPALVPFLLALAVSVTRVTDFKHHAVDVTMGTLLGLVFGSLVFIRVVQTLPTLPPCKDKTFK</sequence>
<evidence type="ECO:0000313" key="9">
    <source>
        <dbReference type="Proteomes" id="UP000469452"/>
    </source>
</evidence>
<evidence type="ECO:0000256" key="6">
    <source>
        <dbReference type="SAM" id="Phobius"/>
    </source>
</evidence>
<dbReference type="EMBL" id="VJMI01010773">
    <property type="protein sequence ID" value="KAF0754723.1"/>
    <property type="molecule type" value="Genomic_DNA"/>
</dbReference>
<dbReference type="SMART" id="SM00014">
    <property type="entry name" value="acidPPc"/>
    <property type="match status" value="1"/>
</dbReference>
<evidence type="ECO:0000256" key="4">
    <source>
        <dbReference type="ARBA" id="ARBA00022989"/>
    </source>
</evidence>
<dbReference type="VEuPathDB" id="FungiDB:H257_02576"/>
<comment type="similarity">
    <text evidence="2">Belongs to the PA-phosphatase related phosphoesterase family.</text>
</comment>
<dbReference type="GO" id="GO:0006644">
    <property type="term" value="P:phospholipid metabolic process"/>
    <property type="evidence" value="ECO:0007669"/>
    <property type="project" value="InterPro"/>
</dbReference>
<keyword evidence="5 6" id="KW-0472">Membrane</keyword>
<dbReference type="GO" id="GO:0008195">
    <property type="term" value="F:phosphatidate phosphatase activity"/>
    <property type="evidence" value="ECO:0007669"/>
    <property type="project" value="TreeGrafter"/>
</dbReference>
<evidence type="ECO:0000256" key="5">
    <source>
        <dbReference type="ARBA" id="ARBA00023136"/>
    </source>
</evidence>
<dbReference type="SUPFAM" id="SSF48317">
    <property type="entry name" value="Acid phosphatase/Vanadium-dependent haloperoxidase"/>
    <property type="match status" value="1"/>
</dbReference>
<dbReference type="Gene3D" id="1.20.144.10">
    <property type="entry name" value="Phosphatidic acid phosphatase type 2/haloperoxidase"/>
    <property type="match status" value="1"/>
</dbReference>
<evidence type="ECO:0000259" key="7">
    <source>
        <dbReference type="SMART" id="SM00014"/>
    </source>
</evidence>
<dbReference type="InterPro" id="IPR043216">
    <property type="entry name" value="PAP-like"/>
</dbReference>
<accession>A0A6A5AGY1</accession>
<comment type="subcellular location">
    <subcellularLocation>
        <location evidence="1">Membrane</location>
        <topology evidence="1">Multi-pass membrane protein</topology>
    </subcellularLocation>
</comment>
<dbReference type="AlphaFoldDB" id="A0A6A5AGY1"/>
<evidence type="ECO:0000313" key="8">
    <source>
        <dbReference type="EMBL" id="KAF0754723.1"/>
    </source>
</evidence>
<dbReference type="InterPro" id="IPR036938">
    <property type="entry name" value="PAP2/HPO_sf"/>
</dbReference>
<dbReference type="PANTHER" id="PTHR10165">
    <property type="entry name" value="LIPID PHOSPHATE PHOSPHATASE"/>
    <property type="match status" value="1"/>
</dbReference>
<protein>
    <recommendedName>
        <fullName evidence="7">Phosphatidic acid phosphatase type 2/haloperoxidase domain-containing protein</fullName>
    </recommendedName>
</protein>
<keyword evidence="4 6" id="KW-1133">Transmembrane helix</keyword>
<feature type="domain" description="Phosphatidic acid phosphatase type 2/haloperoxidase" evidence="7">
    <location>
        <begin position="114"/>
        <end position="264"/>
    </location>
</feature>
<dbReference type="InterPro" id="IPR000326">
    <property type="entry name" value="PAP2/HPO"/>
</dbReference>
<feature type="transmembrane region" description="Helical" evidence="6">
    <location>
        <begin position="185"/>
        <end position="203"/>
    </location>
</feature>
<proteinExistence type="inferred from homology"/>
<name>A0A6A5AGY1_APHAT</name>
<keyword evidence="3 6" id="KW-0812">Transmembrane</keyword>
<dbReference type="Proteomes" id="UP000469452">
    <property type="component" value="Unassembled WGS sequence"/>
</dbReference>
<feature type="transmembrane region" description="Helical" evidence="6">
    <location>
        <begin position="75"/>
        <end position="95"/>
    </location>
</feature>